<organism evidence="2 3">
    <name type="scientific">Loxostege sticticalis</name>
    <name type="common">Beet webworm moth</name>
    <dbReference type="NCBI Taxonomy" id="481309"/>
    <lineage>
        <taxon>Eukaryota</taxon>
        <taxon>Metazoa</taxon>
        <taxon>Ecdysozoa</taxon>
        <taxon>Arthropoda</taxon>
        <taxon>Hexapoda</taxon>
        <taxon>Insecta</taxon>
        <taxon>Pterygota</taxon>
        <taxon>Neoptera</taxon>
        <taxon>Endopterygota</taxon>
        <taxon>Lepidoptera</taxon>
        <taxon>Glossata</taxon>
        <taxon>Ditrysia</taxon>
        <taxon>Pyraloidea</taxon>
        <taxon>Crambidae</taxon>
        <taxon>Pyraustinae</taxon>
        <taxon>Loxostege</taxon>
    </lineage>
</organism>
<sequence>MFRFVFLLSCIAVCRSHAVLPLVVPAAHSVHVPLVAPYSYGYGHGLLGHGFLAKPLGHHILKRSPHVVAPFAHGHVGHVVPLAPIAQVAPVAVSHHSRLDVHSTPVIAPVPVVKQIITPVVAAPLLHKPLLSGYGLGYGAGQGGYAGGLGHYGYGAHLGHY</sequence>
<keyword evidence="1" id="KW-0732">Signal</keyword>
<dbReference type="AlphaFoldDB" id="A0ABD0SW79"/>
<proteinExistence type="predicted"/>
<comment type="caution">
    <text evidence="2">The sequence shown here is derived from an EMBL/GenBank/DDBJ whole genome shotgun (WGS) entry which is preliminary data.</text>
</comment>
<feature type="signal peptide" evidence="1">
    <location>
        <begin position="1"/>
        <end position="16"/>
    </location>
</feature>
<evidence type="ECO:0000313" key="3">
    <source>
        <dbReference type="Proteomes" id="UP001549921"/>
    </source>
</evidence>
<name>A0ABD0SW79_LOXSC</name>
<protein>
    <submittedName>
        <fullName evidence="2">Uncharacterized protein</fullName>
    </submittedName>
</protein>
<dbReference type="EMBL" id="JBEDNZ010000016">
    <property type="protein sequence ID" value="KAL0822601.1"/>
    <property type="molecule type" value="Genomic_DNA"/>
</dbReference>
<reference evidence="2 3" key="1">
    <citation type="submission" date="2024-06" db="EMBL/GenBank/DDBJ databases">
        <title>A chromosome-level genome assembly of beet webworm, Loxostege sticticalis.</title>
        <authorList>
            <person name="Zhang Y."/>
        </authorList>
    </citation>
    <scope>NUCLEOTIDE SEQUENCE [LARGE SCALE GENOMIC DNA]</scope>
    <source>
        <strain evidence="2">AQ028</strain>
        <tissue evidence="2">Male pupae</tissue>
    </source>
</reference>
<accession>A0ABD0SW79</accession>
<gene>
    <name evidence="2" type="ORF">ABMA28_004639</name>
</gene>
<evidence type="ECO:0000256" key="1">
    <source>
        <dbReference type="SAM" id="SignalP"/>
    </source>
</evidence>
<dbReference type="Proteomes" id="UP001549921">
    <property type="component" value="Unassembled WGS sequence"/>
</dbReference>
<evidence type="ECO:0000313" key="2">
    <source>
        <dbReference type="EMBL" id="KAL0822601.1"/>
    </source>
</evidence>
<feature type="chain" id="PRO_5044742175" evidence="1">
    <location>
        <begin position="17"/>
        <end position="161"/>
    </location>
</feature>